<evidence type="ECO:0000256" key="2">
    <source>
        <dbReference type="ARBA" id="ARBA00023125"/>
    </source>
</evidence>
<geneLocation type="plasmid" evidence="6 7">
    <name>unnamed1</name>
</geneLocation>
<evidence type="ECO:0000313" key="7">
    <source>
        <dbReference type="Proteomes" id="UP001234585"/>
    </source>
</evidence>
<dbReference type="Pfam" id="PF13377">
    <property type="entry name" value="Peripla_BP_3"/>
    <property type="match status" value="1"/>
</dbReference>
<dbReference type="PRINTS" id="PR00036">
    <property type="entry name" value="HTHLACI"/>
</dbReference>
<dbReference type="GO" id="GO:0003700">
    <property type="term" value="F:DNA-binding transcription factor activity"/>
    <property type="evidence" value="ECO:0007669"/>
    <property type="project" value="TreeGrafter"/>
</dbReference>
<dbReference type="InterPro" id="IPR000843">
    <property type="entry name" value="HTH_LacI"/>
</dbReference>
<dbReference type="EMBL" id="CP132303">
    <property type="protein sequence ID" value="WLR99384.1"/>
    <property type="molecule type" value="Genomic_DNA"/>
</dbReference>
<evidence type="ECO:0000259" key="5">
    <source>
        <dbReference type="PROSITE" id="PS50943"/>
    </source>
</evidence>
<dbReference type="SMART" id="SM00354">
    <property type="entry name" value="HTH_LACI"/>
    <property type="match status" value="1"/>
</dbReference>
<gene>
    <name evidence="6" type="ORF">Q9313_21605</name>
</gene>
<dbReference type="CDD" id="cd06267">
    <property type="entry name" value="PBP1_LacI_sugar_binding-like"/>
    <property type="match status" value="1"/>
</dbReference>
<dbReference type="PROSITE" id="PS50943">
    <property type="entry name" value="HTH_CROC1"/>
    <property type="match status" value="1"/>
</dbReference>
<dbReference type="InterPro" id="IPR001387">
    <property type="entry name" value="Cro/C1-type_HTH"/>
</dbReference>
<dbReference type="PROSITE" id="PS50932">
    <property type="entry name" value="HTH_LACI_2"/>
    <property type="match status" value="1"/>
</dbReference>
<dbReference type="Gene3D" id="3.40.50.2300">
    <property type="match status" value="2"/>
</dbReference>
<feature type="domain" description="HTH lacI-type" evidence="4">
    <location>
        <begin position="49"/>
        <end position="103"/>
    </location>
</feature>
<dbReference type="AlphaFoldDB" id="A0AA50CRK8"/>
<dbReference type="RefSeq" id="WP_306038766.1">
    <property type="nucleotide sequence ID" value="NZ_CP132303.1"/>
</dbReference>
<name>A0AA50CRK8_9HYPH</name>
<dbReference type="InterPro" id="IPR028082">
    <property type="entry name" value="Peripla_BP_I"/>
</dbReference>
<dbReference type="Pfam" id="PF00356">
    <property type="entry name" value="LacI"/>
    <property type="match status" value="1"/>
</dbReference>
<dbReference type="Proteomes" id="UP001234585">
    <property type="component" value="Plasmid unnamed1"/>
</dbReference>
<keyword evidence="2 6" id="KW-0238">DNA-binding</keyword>
<organism evidence="6 7">
    <name type="scientific">Shinella sumterensis</name>
    <dbReference type="NCBI Taxonomy" id="1967501"/>
    <lineage>
        <taxon>Bacteria</taxon>
        <taxon>Pseudomonadati</taxon>
        <taxon>Pseudomonadota</taxon>
        <taxon>Alphaproteobacteria</taxon>
        <taxon>Hyphomicrobiales</taxon>
        <taxon>Rhizobiaceae</taxon>
        <taxon>Shinella</taxon>
    </lineage>
</organism>
<sequence length="384" mass="41547">MASAATLRRFSPTSDLPTVNHFAVYATGLVNRFCRVFSLGYFLMTTRKITIRDVATAAGVSVSTVSRHLNGRISLPEPTAKRIEQTVKNLSYRPNALARRLTHGKSETLGFITSDIAYPLFAAIASASEAEAAANGYSLLMFNSRNIVDNEIAFLARIDDRQVDGVLLMTNHSDEGPLVRKINQSGNVVLIDEDVPGARAPRLFAENARGARLAIEHLIAAGHRRIAVIAGPEGLLSTIERLAGYHETMEAAGIEIDPALVFKVSYDESAGSEAFDALMGMADPPTAVFAFADMLAIGAIKLARQRGIRIPDDVSLVSFDDILHAELLDPPLTTVRQSPEDFGRRGINMLLGLIRGEKSETAIQRIAVELVVRKSVCPPSKRGG</sequence>
<keyword evidence="7" id="KW-1185">Reference proteome</keyword>
<dbReference type="SUPFAM" id="SSF53822">
    <property type="entry name" value="Periplasmic binding protein-like I"/>
    <property type="match status" value="1"/>
</dbReference>
<dbReference type="PANTHER" id="PTHR30146">
    <property type="entry name" value="LACI-RELATED TRANSCRIPTIONAL REPRESSOR"/>
    <property type="match status" value="1"/>
</dbReference>
<dbReference type="Gene3D" id="1.10.260.40">
    <property type="entry name" value="lambda repressor-like DNA-binding domains"/>
    <property type="match status" value="1"/>
</dbReference>
<dbReference type="CDD" id="cd01392">
    <property type="entry name" value="HTH_LacI"/>
    <property type="match status" value="1"/>
</dbReference>
<evidence type="ECO:0000259" key="4">
    <source>
        <dbReference type="PROSITE" id="PS50932"/>
    </source>
</evidence>
<keyword evidence="1" id="KW-0805">Transcription regulation</keyword>
<keyword evidence="6" id="KW-0614">Plasmid</keyword>
<evidence type="ECO:0000313" key="6">
    <source>
        <dbReference type="EMBL" id="WLR99384.1"/>
    </source>
</evidence>
<evidence type="ECO:0000256" key="1">
    <source>
        <dbReference type="ARBA" id="ARBA00023015"/>
    </source>
</evidence>
<feature type="domain" description="HTH cro/C1-type" evidence="5">
    <location>
        <begin position="47"/>
        <end position="85"/>
    </location>
</feature>
<dbReference type="GO" id="GO:0000976">
    <property type="term" value="F:transcription cis-regulatory region binding"/>
    <property type="evidence" value="ECO:0007669"/>
    <property type="project" value="TreeGrafter"/>
</dbReference>
<accession>A0AA50CRK8</accession>
<dbReference type="InterPro" id="IPR010982">
    <property type="entry name" value="Lambda_DNA-bd_dom_sf"/>
</dbReference>
<dbReference type="PANTHER" id="PTHR30146:SF109">
    <property type="entry name" value="HTH-TYPE TRANSCRIPTIONAL REGULATOR GALS"/>
    <property type="match status" value="1"/>
</dbReference>
<evidence type="ECO:0000256" key="3">
    <source>
        <dbReference type="ARBA" id="ARBA00023163"/>
    </source>
</evidence>
<keyword evidence="3" id="KW-0804">Transcription</keyword>
<dbReference type="SUPFAM" id="SSF47413">
    <property type="entry name" value="lambda repressor-like DNA-binding domains"/>
    <property type="match status" value="1"/>
</dbReference>
<protein>
    <submittedName>
        <fullName evidence="6">LacI family DNA-binding transcriptional regulator</fullName>
    </submittedName>
</protein>
<proteinExistence type="predicted"/>
<reference evidence="6 7" key="1">
    <citation type="submission" date="2023-08" db="EMBL/GenBank/DDBJ databases">
        <title>Pathogen: clinical or host-associated sample.</title>
        <authorList>
            <person name="Hergert J."/>
            <person name="Casey R."/>
            <person name="Wagner J."/>
            <person name="Young E.L."/>
            <person name="Oakeson K.F."/>
        </authorList>
    </citation>
    <scope>NUCLEOTIDE SEQUENCE [LARGE SCALE GENOMIC DNA]</scope>
    <source>
        <strain evidence="6 7">1760953</strain>
        <plasmid evidence="6 7">unnamed1</plasmid>
    </source>
</reference>
<dbReference type="InterPro" id="IPR046335">
    <property type="entry name" value="LacI/GalR-like_sensor"/>
</dbReference>